<protein>
    <submittedName>
        <fullName evidence="1">Uncharacterized protein</fullName>
    </submittedName>
</protein>
<organism evidence="1">
    <name type="scientific">Anguilla anguilla</name>
    <name type="common">European freshwater eel</name>
    <name type="synonym">Muraena anguilla</name>
    <dbReference type="NCBI Taxonomy" id="7936"/>
    <lineage>
        <taxon>Eukaryota</taxon>
        <taxon>Metazoa</taxon>
        <taxon>Chordata</taxon>
        <taxon>Craniata</taxon>
        <taxon>Vertebrata</taxon>
        <taxon>Euteleostomi</taxon>
        <taxon>Actinopterygii</taxon>
        <taxon>Neopterygii</taxon>
        <taxon>Teleostei</taxon>
        <taxon>Anguilliformes</taxon>
        <taxon>Anguillidae</taxon>
        <taxon>Anguilla</taxon>
    </lineage>
</organism>
<accession>A0A0E9PC39</accession>
<reference evidence="1" key="1">
    <citation type="submission" date="2014-11" db="EMBL/GenBank/DDBJ databases">
        <authorList>
            <person name="Amaro Gonzalez C."/>
        </authorList>
    </citation>
    <scope>NUCLEOTIDE SEQUENCE</scope>
</reference>
<dbReference type="EMBL" id="GBXM01106473">
    <property type="protein sequence ID" value="JAH02104.1"/>
    <property type="molecule type" value="Transcribed_RNA"/>
</dbReference>
<proteinExistence type="predicted"/>
<name>A0A0E9PC39_ANGAN</name>
<dbReference type="AlphaFoldDB" id="A0A0E9PC39"/>
<sequence length="29" mass="3439">MIQPLIIISWLLGRSSAQRKMWMKTSLCF</sequence>
<reference evidence="1" key="2">
    <citation type="journal article" date="2015" name="Fish Shellfish Immunol.">
        <title>Early steps in the European eel (Anguilla anguilla)-Vibrio vulnificus interaction in the gills: Role of the RtxA13 toxin.</title>
        <authorList>
            <person name="Callol A."/>
            <person name="Pajuelo D."/>
            <person name="Ebbesson L."/>
            <person name="Teles M."/>
            <person name="MacKenzie S."/>
            <person name="Amaro C."/>
        </authorList>
    </citation>
    <scope>NUCLEOTIDE SEQUENCE</scope>
</reference>
<evidence type="ECO:0000313" key="1">
    <source>
        <dbReference type="EMBL" id="JAH02104.1"/>
    </source>
</evidence>